<proteinExistence type="inferred from homology"/>
<dbReference type="InterPro" id="IPR036591">
    <property type="entry name" value="YggU-like_sf"/>
</dbReference>
<dbReference type="PANTHER" id="PTHR13420:SF7">
    <property type="entry name" value="UPF0235 PROTEIN C15ORF40"/>
    <property type="match status" value="1"/>
</dbReference>
<dbReference type="EMBL" id="RQHV01000038">
    <property type="protein sequence ID" value="TGN11677.1"/>
    <property type="molecule type" value="Genomic_DNA"/>
</dbReference>
<dbReference type="Gene3D" id="3.30.1200.10">
    <property type="entry name" value="YggU-like"/>
    <property type="match status" value="1"/>
</dbReference>
<accession>A0A4R9LU85</accession>
<dbReference type="Pfam" id="PF02594">
    <property type="entry name" value="DUF167"/>
    <property type="match status" value="1"/>
</dbReference>
<dbReference type="SMART" id="SM01152">
    <property type="entry name" value="DUF167"/>
    <property type="match status" value="1"/>
</dbReference>
<gene>
    <name evidence="2" type="ORF">EHS11_06170</name>
</gene>
<dbReference type="Proteomes" id="UP000298264">
    <property type="component" value="Unassembled WGS sequence"/>
</dbReference>
<sequence>MILSIHAKPNSKKPGIEKLTETEWVVRIKSLPVEGKANEELIQRIADELGTSPSKVQILQGGTGKKKKILIDI</sequence>
<dbReference type="AlphaFoldDB" id="A0A4R9LU85"/>
<dbReference type="OrthoDB" id="9800587at2"/>
<name>A0A4R9LU85_9LEPT</name>
<evidence type="ECO:0000313" key="2">
    <source>
        <dbReference type="EMBL" id="TGN11677.1"/>
    </source>
</evidence>
<dbReference type="PANTHER" id="PTHR13420">
    <property type="entry name" value="UPF0235 PROTEIN C15ORF40"/>
    <property type="match status" value="1"/>
</dbReference>
<dbReference type="InterPro" id="IPR003746">
    <property type="entry name" value="DUF167"/>
</dbReference>
<keyword evidence="3" id="KW-1185">Reference proteome</keyword>
<evidence type="ECO:0000313" key="3">
    <source>
        <dbReference type="Proteomes" id="UP000298264"/>
    </source>
</evidence>
<comment type="similarity">
    <text evidence="1">Belongs to the UPF0235 family.</text>
</comment>
<dbReference type="SUPFAM" id="SSF69786">
    <property type="entry name" value="YggU-like"/>
    <property type="match status" value="1"/>
</dbReference>
<dbReference type="NCBIfam" id="TIGR00251">
    <property type="entry name" value="DUF167 family protein"/>
    <property type="match status" value="1"/>
</dbReference>
<organism evidence="2 3">
    <name type="scientific">Leptospira ilyithenensis</name>
    <dbReference type="NCBI Taxonomy" id="2484901"/>
    <lineage>
        <taxon>Bacteria</taxon>
        <taxon>Pseudomonadati</taxon>
        <taxon>Spirochaetota</taxon>
        <taxon>Spirochaetia</taxon>
        <taxon>Leptospirales</taxon>
        <taxon>Leptospiraceae</taxon>
        <taxon>Leptospira</taxon>
    </lineage>
</organism>
<comment type="caution">
    <text evidence="2">The sequence shown here is derived from an EMBL/GenBank/DDBJ whole genome shotgun (WGS) entry which is preliminary data.</text>
</comment>
<protein>
    <submittedName>
        <fullName evidence="2">DUF167 domain-containing protein</fullName>
    </submittedName>
</protein>
<evidence type="ECO:0000256" key="1">
    <source>
        <dbReference type="ARBA" id="ARBA00010364"/>
    </source>
</evidence>
<reference evidence="2" key="1">
    <citation type="journal article" date="2019" name="PLoS Negl. Trop. Dis.">
        <title>Revisiting the worldwide diversity of Leptospira species in the environment.</title>
        <authorList>
            <person name="Vincent A.T."/>
            <person name="Schiettekatte O."/>
            <person name="Bourhy P."/>
            <person name="Veyrier F.J."/>
            <person name="Picardeau M."/>
        </authorList>
    </citation>
    <scope>NUCLEOTIDE SEQUENCE [LARGE SCALE GENOMIC DNA]</scope>
    <source>
        <strain evidence="2">201400974</strain>
    </source>
</reference>
<dbReference type="GO" id="GO:0005737">
    <property type="term" value="C:cytoplasm"/>
    <property type="evidence" value="ECO:0007669"/>
    <property type="project" value="TreeGrafter"/>
</dbReference>
<dbReference type="RefSeq" id="WP_135763527.1">
    <property type="nucleotide sequence ID" value="NZ_RQHV01000038.1"/>
</dbReference>